<dbReference type="Proteomes" id="UP000075714">
    <property type="component" value="Unassembled WGS sequence"/>
</dbReference>
<reference evidence="3" key="1">
    <citation type="journal article" date="2016" name="Nat. Commun.">
        <title>The Gonium pectorale genome demonstrates co-option of cell cycle regulation during the evolution of multicellularity.</title>
        <authorList>
            <person name="Hanschen E.R."/>
            <person name="Marriage T.N."/>
            <person name="Ferris P.J."/>
            <person name="Hamaji T."/>
            <person name="Toyoda A."/>
            <person name="Fujiyama A."/>
            <person name="Neme R."/>
            <person name="Noguchi H."/>
            <person name="Minakuchi Y."/>
            <person name="Suzuki M."/>
            <person name="Kawai-Toyooka H."/>
            <person name="Smith D.R."/>
            <person name="Sparks H."/>
            <person name="Anderson J."/>
            <person name="Bakaric R."/>
            <person name="Luria V."/>
            <person name="Karger A."/>
            <person name="Kirschner M.W."/>
            <person name="Durand P.M."/>
            <person name="Michod R.E."/>
            <person name="Nozaki H."/>
            <person name="Olson B.J."/>
        </authorList>
    </citation>
    <scope>NUCLEOTIDE SEQUENCE [LARGE SCALE GENOMIC DNA]</scope>
    <source>
        <strain evidence="3">NIES-2863</strain>
    </source>
</reference>
<feature type="compositionally biased region" description="Pro residues" evidence="1">
    <location>
        <begin position="116"/>
        <end position="125"/>
    </location>
</feature>
<protein>
    <submittedName>
        <fullName evidence="2">Uncharacterized protein</fullName>
    </submittedName>
</protein>
<gene>
    <name evidence="2" type="ORF">GPECTOR_17g959</name>
</gene>
<evidence type="ECO:0000256" key="1">
    <source>
        <dbReference type="SAM" id="MobiDB-lite"/>
    </source>
</evidence>
<dbReference type="AlphaFoldDB" id="A0A150GLX2"/>
<evidence type="ECO:0000313" key="2">
    <source>
        <dbReference type="EMBL" id="KXZ50320.1"/>
    </source>
</evidence>
<dbReference type="OrthoDB" id="550161at2759"/>
<feature type="region of interest" description="Disordered" evidence="1">
    <location>
        <begin position="44"/>
        <end position="180"/>
    </location>
</feature>
<keyword evidence="3" id="KW-1185">Reference proteome</keyword>
<evidence type="ECO:0000313" key="3">
    <source>
        <dbReference type="Proteomes" id="UP000075714"/>
    </source>
</evidence>
<proteinExistence type="predicted"/>
<accession>A0A150GLX2</accession>
<name>A0A150GLX2_GONPE</name>
<sequence>MHATSGAAGLSNAAFKRDIARFARPHRRVLGLGAVVSRKLRLARPMRPARVTPDPRVTRREDDYGSPEVPESWTDEWLSGNPHIEEQDPGRPGASASSPRGNVVAHRVSGHLTEPVPGPVYPSPVPHLTSGVMEERVRQSLAGGLGARDAPALEATSQAAEPADRSATEVGEAADVGDVE</sequence>
<dbReference type="EMBL" id="LSYV01000018">
    <property type="protein sequence ID" value="KXZ50320.1"/>
    <property type="molecule type" value="Genomic_DNA"/>
</dbReference>
<organism evidence="2 3">
    <name type="scientific">Gonium pectorale</name>
    <name type="common">Green alga</name>
    <dbReference type="NCBI Taxonomy" id="33097"/>
    <lineage>
        <taxon>Eukaryota</taxon>
        <taxon>Viridiplantae</taxon>
        <taxon>Chlorophyta</taxon>
        <taxon>core chlorophytes</taxon>
        <taxon>Chlorophyceae</taxon>
        <taxon>CS clade</taxon>
        <taxon>Chlamydomonadales</taxon>
        <taxon>Volvocaceae</taxon>
        <taxon>Gonium</taxon>
    </lineage>
</organism>
<comment type="caution">
    <text evidence="2">The sequence shown here is derived from an EMBL/GenBank/DDBJ whole genome shotgun (WGS) entry which is preliminary data.</text>
</comment>